<protein>
    <submittedName>
        <fullName evidence="2">Uncharacterized protein</fullName>
    </submittedName>
</protein>
<sequence length="173" mass="19372">MSPFKTSSVFLSWALDLGLKLVCFGGSFSLNILRAMVSPADPSHRPCSHKRRVLFLCATHSHLVACSVLASPLRWHTCCDSYGLHICVQVLSPLSFLLTLWRSSVRWVLINARALKLNAQPLPRPPRPLLVRHGRSAALEWRDARHAPRRLPPRHSPTLGVPRTSCRTHALNP</sequence>
<organism evidence="2 3">
    <name type="scientific">Mycena albidolilacea</name>
    <dbReference type="NCBI Taxonomy" id="1033008"/>
    <lineage>
        <taxon>Eukaryota</taxon>
        <taxon>Fungi</taxon>
        <taxon>Dikarya</taxon>
        <taxon>Basidiomycota</taxon>
        <taxon>Agaricomycotina</taxon>
        <taxon>Agaricomycetes</taxon>
        <taxon>Agaricomycetidae</taxon>
        <taxon>Agaricales</taxon>
        <taxon>Marasmiineae</taxon>
        <taxon>Mycenaceae</taxon>
        <taxon>Mycena</taxon>
    </lineage>
</organism>
<reference evidence="2" key="1">
    <citation type="submission" date="2023-03" db="EMBL/GenBank/DDBJ databases">
        <title>Massive genome expansion in bonnet fungi (Mycena s.s.) driven by repeated elements and novel gene families across ecological guilds.</title>
        <authorList>
            <consortium name="Lawrence Berkeley National Laboratory"/>
            <person name="Harder C.B."/>
            <person name="Miyauchi S."/>
            <person name="Viragh M."/>
            <person name="Kuo A."/>
            <person name="Thoen E."/>
            <person name="Andreopoulos B."/>
            <person name="Lu D."/>
            <person name="Skrede I."/>
            <person name="Drula E."/>
            <person name="Henrissat B."/>
            <person name="Morin E."/>
            <person name="Kohler A."/>
            <person name="Barry K."/>
            <person name="LaButti K."/>
            <person name="Morin E."/>
            <person name="Salamov A."/>
            <person name="Lipzen A."/>
            <person name="Mereny Z."/>
            <person name="Hegedus B."/>
            <person name="Baldrian P."/>
            <person name="Stursova M."/>
            <person name="Weitz H."/>
            <person name="Taylor A."/>
            <person name="Grigoriev I.V."/>
            <person name="Nagy L.G."/>
            <person name="Martin F."/>
            <person name="Kauserud H."/>
        </authorList>
    </citation>
    <scope>NUCLEOTIDE SEQUENCE</scope>
    <source>
        <strain evidence="2">CBHHK002</strain>
    </source>
</reference>
<comment type="caution">
    <text evidence="2">The sequence shown here is derived from an EMBL/GenBank/DDBJ whole genome shotgun (WGS) entry which is preliminary data.</text>
</comment>
<proteinExistence type="predicted"/>
<keyword evidence="3" id="KW-1185">Reference proteome</keyword>
<accession>A0AAD7ACZ2</accession>
<evidence type="ECO:0000313" key="2">
    <source>
        <dbReference type="EMBL" id="KAJ7354425.1"/>
    </source>
</evidence>
<evidence type="ECO:0000313" key="3">
    <source>
        <dbReference type="Proteomes" id="UP001218218"/>
    </source>
</evidence>
<gene>
    <name evidence="2" type="ORF">DFH08DRAFT_854815</name>
</gene>
<dbReference type="EMBL" id="JARIHO010000010">
    <property type="protein sequence ID" value="KAJ7354425.1"/>
    <property type="molecule type" value="Genomic_DNA"/>
</dbReference>
<dbReference type="Proteomes" id="UP001218218">
    <property type="component" value="Unassembled WGS sequence"/>
</dbReference>
<name>A0AAD7ACZ2_9AGAR</name>
<feature type="region of interest" description="Disordered" evidence="1">
    <location>
        <begin position="148"/>
        <end position="173"/>
    </location>
</feature>
<evidence type="ECO:0000256" key="1">
    <source>
        <dbReference type="SAM" id="MobiDB-lite"/>
    </source>
</evidence>
<dbReference type="AlphaFoldDB" id="A0AAD7ACZ2"/>